<dbReference type="Gene3D" id="3.30.70.1230">
    <property type="entry name" value="Nucleotide cyclase"/>
    <property type="match status" value="1"/>
</dbReference>
<evidence type="ECO:0000259" key="14">
    <source>
        <dbReference type="PROSITE" id="PS50125"/>
    </source>
</evidence>
<evidence type="ECO:0000256" key="4">
    <source>
        <dbReference type="ARBA" id="ARBA00021420"/>
    </source>
</evidence>
<dbReference type="Pfam" id="PF00211">
    <property type="entry name" value="Guanylate_cyc"/>
    <property type="match status" value="1"/>
</dbReference>
<feature type="domain" description="Ras-associating" evidence="15">
    <location>
        <begin position="19"/>
        <end position="110"/>
    </location>
</feature>
<dbReference type="PROSITE" id="PS50200">
    <property type="entry name" value="RA"/>
    <property type="match status" value="1"/>
</dbReference>
<feature type="domain" description="Guanylate cyclase" evidence="14">
    <location>
        <begin position="1084"/>
        <end position="1220"/>
    </location>
</feature>
<dbReference type="EC" id="4.6.1.1" evidence="3"/>
<dbReference type="InterPro" id="IPR032675">
    <property type="entry name" value="LRR_dom_sf"/>
</dbReference>
<reference evidence="17 18" key="1">
    <citation type="submission" date="2014-04" db="EMBL/GenBank/DDBJ databases">
        <authorList>
            <consortium name="DOE Joint Genome Institute"/>
            <person name="Kuo A."/>
            <person name="Kohler A."/>
            <person name="Jargeat P."/>
            <person name="Nagy L.G."/>
            <person name="Floudas D."/>
            <person name="Copeland A."/>
            <person name="Barry K.W."/>
            <person name="Cichocki N."/>
            <person name="Veneault-Fourrey C."/>
            <person name="LaButti K."/>
            <person name="Lindquist E.A."/>
            <person name="Lipzen A."/>
            <person name="Lundell T."/>
            <person name="Morin E."/>
            <person name="Murat C."/>
            <person name="Sun H."/>
            <person name="Tunlid A."/>
            <person name="Henrissat B."/>
            <person name="Grigoriev I.V."/>
            <person name="Hibbett D.S."/>
            <person name="Martin F."/>
            <person name="Nordberg H.P."/>
            <person name="Cantor M.N."/>
            <person name="Hua S.X."/>
        </authorList>
    </citation>
    <scope>NUCLEOTIDE SEQUENCE [LARGE SCALE GENOMIC DNA]</scope>
    <source>
        <strain evidence="17 18">Ve08.2h10</strain>
    </source>
</reference>
<evidence type="ECO:0000313" key="17">
    <source>
        <dbReference type="EMBL" id="KIK94547.1"/>
    </source>
</evidence>
<keyword evidence="10" id="KW-0456">Lyase</keyword>
<dbReference type="Pfam" id="PF23010">
    <property type="entry name" value="RA_3"/>
    <property type="match status" value="1"/>
</dbReference>
<feature type="domain" description="PPM-type phosphatase" evidence="16">
    <location>
        <begin position="753"/>
        <end position="1030"/>
    </location>
</feature>
<dbReference type="SUPFAM" id="SSF52075">
    <property type="entry name" value="Outer arm dynein light chain 1"/>
    <property type="match status" value="1"/>
</dbReference>
<dbReference type="InterPro" id="IPR000159">
    <property type="entry name" value="RA_dom"/>
</dbReference>
<proteinExistence type="inferred from homology"/>
<dbReference type="InterPro" id="IPR001611">
    <property type="entry name" value="Leu-rich_rpt"/>
</dbReference>
<dbReference type="PANTHER" id="PTHR48051">
    <property type="match status" value="1"/>
</dbReference>
<dbReference type="Pfam" id="PF23598">
    <property type="entry name" value="LRR_14"/>
    <property type="match status" value="1"/>
</dbReference>
<dbReference type="Proteomes" id="UP000054538">
    <property type="component" value="Unassembled WGS sequence"/>
</dbReference>
<dbReference type="GO" id="GO:0035556">
    <property type="term" value="P:intracellular signal transduction"/>
    <property type="evidence" value="ECO:0007669"/>
    <property type="project" value="InterPro"/>
</dbReference>
<keyword evidence="7" id="KW-0677">Repeat</keyword>
<dbReference type="SMART" id="SM00365">
    <property type="entry name" value="LRR_SD22"/>
    <property type="match status" value="4"/>
</dbReference>
<dbReference type="PROSITE" id="PS50125">
    <property type="entry name" value="GUANYLATE_CYCLASE_2"/>
    <property type="match status" value="1"/>
</dbReference>
<dbReference type="PANTHER" id="PTHR48051:SF1">
    <property type="entry name" value="RAS SUPPRESSOR PROTEIN 1"/>
    <property type="match status" value="1"/>
</dbReference>
<evidence type="ECO:0000256" key="7">
    <source>
        <dbReference type="ARBA" id="ARBA00022737"/>
    </source>
</evidence>
<name>A0A0D0DBJ7_9AGAM</name>
<dbReference type="InParanoid" id="A0A0D0DBJ7"/>
<evidence type="ECO:0000256" key="1">
    <source>
        <dbReference type="ARBA" id="ARBA00001593"/>
    </source>
</evidence>
<dbReference type="SMART" id="SM00369">
    <property type="entry name" value="LRR_TYP"/>
    <property type="match status" value="10"/>
</dbReference>
<dbReference type="InterPro" id="IPR003591">
    <property type="entry name" value="Leu-rich_rpt_typical-subtyp"/>
</dbReference>
<dbReference type="Pfam" id="PF13855">
    <property type="entry name" value="LRR_8"/>
    <property type="match status" value="2"/>
</dbReference>
<keyword evidence="8" id="KW-0460">Magnesium</keyword>
<comment type="similarity">
    <text evidence="2">Belongs to the adenylyl cyclase class-3 family.</text>
</comment>
<protein>
    <recommendedName>
        <fullName evidence="4">Adenylate cyclase</fullName>
        <ecNumber evidence="3">4.6.1.1</ecNumber>
    </recommendedName>
    <alternativeName>
        <fullName evidence="11">ATP pyrophosphate-lyase</fullName>
    </alternativeName>
    <alternativeName>
        <fullName evidence="12">Adenylyl cyclase</fullName>
    </alternativeName>
</protein>
<dbReference type="FunCoup" id="A0A0D0DBJ7">
    <property type="interactions" value="91"/>
</dbReference>
<reference evidence="18" key="2">
    <citation type="submission" date="2015-01" db="EMBL/GenBank/DDBJ databases">
        <title>Evolutionary Origins and Diversification of the Mycorrhizal Mutualists.</title>
        <authorList>
            <consortium name="DOE Joint Genome Institute"/>
            <consortium name="Mycorrhizal Genomics Consortium"/>
            <person name="Kohler A."/>
            <person name="Kuo A."/>
            <person name="Nagy L.G."/>
            <person name="Floudas D."/>
            <person name="Copeland A."/>
            <person name="Barry K.W."/>
            <person name="Cichocki N."/>
            <person name="Veneault-Fourrey C."/>
            <person name="LaButti K."/>
            <person name="Lindquist E.A."/>
            <person name="Lipzen A."/>
            <person name="Lundell T."/>
            <person name="Morin E."/>
            <person name="Murat C."/>
            <person name="Riley R."/>
            <person name="Ohm R."/>
            <person name="Sun H."/>
            <person name="Tunlid A."/>
            <person name="Henrissat B."/>
            <person name="Grigoriev I.V."/>
            <person name="Hibbett D.S."/>
            <person name="Martin F."/>
        </authorList>
    </citation>
    <scope>NUCLEOTIDE SEQUENCE [LARGE SCALE GENOMIC DNA]</scope>
    <source>
        <strain evidence="18">Ve08.2h10</strain>
    </source>
</reference>
<dbReference type="GO" id="GO:0046872">
    <property type="term" value="F:metal ion binding"/>
    <property type="evidence" value="ECO:0007669"/>
    <property type="project" value="UniProtKB-KW"/>
</dbReference>
<dbReference type="InterPro" id="IPR050216">
    <property type="entry name" value="LRR_domain-containing"/>
</dbReference>
<evidence type="ECO:0000256" key="9">
    <source>
        <dbReference type="ARBA" id="ARBA00022998"/>
    </source>
</evidence>
<sequence length="1438" mass="160253">MRRKTHHAHKPTASPASNKVVLVRIYRANGSYHVAQIPPHATVADLIPSLNTKVLRDHDRESHKLYLKERGRERMLAPTERPAAITRRRLEQAGYDQADSLDYLAAEDMTFLLKFVYKSQLLGPVAEELNIDNFEYVDLTGRGLPTIPIVFHKDAASIVYLNLSRNPMVEIPLDFIESCVTLRELRLSSMAMKKVPHSVRHSASLHCLDISCNRIVDLNDAGLDRIPELSTLRLQNNRMEQLPWYFPRLGMLKYLNISNNKFTHVPSVICRMTALVDLDISFNMITELPDDIGRLTALNKLVFVGNQVSRLPEQFSQLSSLRILDCRRNNISDLSIAHALPQLERLHADHNPVHAVDLSRGPYTTTILDVSYNDITLLKLVPSLETPYALTSLDVSHAKLSSLDDFALSHLSALEHLKLDHNLFRALPDSLGDLSHLLTLSCSDNHLDTLPKTIGSLQRLELLDAHCNSLTELPVSLWNCASLGVINVTSNLLETWHDPPCPSLAAPPPSGPSLGVPLNAPGSGSHQQMPRKASNAVPLHGRPSPPLAYSLVRLYVGENRLTDAALPPFTILKELCVLNLSFNDIQEMPSSFLRNLTKLEELYLSGNQLTSIPTEDLPRLTKLRVLFLNGNRLQTLPQELGKVQSLTVIDVGSNALRYNINNWEFDWNWNFNQNLKYLNLSGNKRLEIKPDHPGTKSRSDKEQGRELLADFSELTALRVLGLMDVTTTFLSNIPEETEDRRVRTSLSEVNKMSYGIADTLGNSGYLTTFDLVQPEFRGQKDEAVFAMFGRSDAISGNNHLSKYLHDNFVPQFNKHLTQIDQSKGEGVPDAMRRTFLRLNKHLHDTLYAGNTSQRKMSRVSASTAGTNTFDPSYVRAGASGVVLYFVGKTLYAANVGHSLAVISKQGSAELLSRKHDPSDRSEAARIRAAEGWISPKGLIHNEIDTSRSFGFFHDFPVVNARPDICVRQLTAEDEFVIIGNGGLWSYISYQTAVDIARSERSDPMIAAQKLRDFAISYGSDRSIMIMVIHVADLFRARKQPTADSSMDPEAYISWRKRGGKRTDIADRTIARLDYEVSPPTGHLCLVFTDIRNSTQLWEANAGMPTAMRLHNSLLRRYLRLCGGYVVKTEGDAFMCSFPTTLAALWWSLTVQIQLLHEPWPLEILECDEGKEVWDSQGNLIARGLSVRMGIHCGTPVCEPDPITNRMDYFGPMVIRAARISGNAAGGQIKCSADVVREINARVTETGPDTEYSEFQPLQAIDAIRGMNIKVIPVGEVKLKGLEIPEMVSLIYPGCISGRQDLDPNGGSSSVPAKIQWSIAQVKELGMLCLRSEALASSRIFRTHLGRKESAQELSVEEQYESSYMYADPNLLLPPMHDTMAELEIMVVLDSLLTRLENAASSLAAKAVVDESASMLAVLRNHGGFDERTLGVLSSLLRF</sequence>
<dbReference type="GO" id="GO:0005737">
    <property type="term" value="C:cytoplasm"/>
    <property type="evidence" value="ECO:0007669"/>
    <property type="project" value="TreeGrafter"/>
</dbReference>
<evidence type="ECO:0000256" key="2">
    <source>
        <dbReference type="ARBA" id="ARBA00005381"/>
    </source>
</evidence>
<dbReference type="Pfam" id="PF00481">
    <property type="entry name" value="PP2C"/>
    <property type="match status" value="1"/>
</dbReference>
<dbReference type="InterPro" id="IPR001932">
    <property type="entry name" value="PPM-type_phosphatase-like_dom"/>
</dbReference>
<evidence type="ECO:0000256" key="13">
    <source>
        <dbReference type="SAM" id="MobiDB-lite"/>
    </source>
</evidence>
<evidence type="ECO:0000256" key="10">
    <source>
        <dbReference type="ARBA" id="ARBA00023239"/>
    </source>
</evidence>
<dbReference type="SMART" id="SM00332">
    <property type="entry name" value="PP2Cc"/>
    <property type="match status" value="1"/>
</dbReference>
<dbReference type="SUPFAM" id="SSF52058">
    <property type="entry name" value="L domain-like"/>
    <property type="match status" value="2"/>
</dbReference>
<feature type="region of interest" description="Disordered" evidence="13">
    <location>
        <begin position="503"/>
        <end position="541"/>
    </location>
</feature>
<dbReference type="GO" id="GO:0004016">
    <property type="term" value="F:adenylate cyclase activity"/>
    <property type="evidence" value="ECO:0007669"/>
    <property type="project" value="UniProtKB-EC"/>
</dbReference>
<dbReference type="SUPFAM" id="SSF81606">
    <property type="entry name" value="PP2C-like"/>
    <property type="match status" value="1"/>
</dbReference>
<dbReference type="Gene3D" id="3.60.40.10">
    <property type="entry name" value="PPM-type phosphatase domain"/>
    <property type="match status" value="1"/>
</dbReference>
<dbReference type="InterPro" id="IPR055071">
    <property type="entry name" value="RA_PHLPP-like"/>
</dbReference>
<dbReference type="SUPFAM" id="SSF55073">
    <property type="entry name" value="Nucleotide cyclase"/>
    <property type="match status" value="1"/>
</dbReference>
<dbReference type="Gene3D" id="3.80.10.10">
    <property type="entry name" value="Ribonuclease Inhibitor"/>
    <property type="match status" value="3"/>
</dbReference>
<dbReference type="PROSITE" id="PS51746">
    <property type="entry name" value="PPM_2"/>
    <property type="match status" value="1"/>
</dbReference>
<evidence type="ECO:0000256" key="6">
    <source>
        <dbReference type="ARBA" id="ARBA00022723"/>
    </source>
</evidence>
<evidence type="ECO:0000256" key="3">
    <source>
        <dbReference type="ARBA" id="ARBA00012201"/>
    </source>
</evidence>
<evidence type="ECO:0000256" key="5">
    <source>
        <dbReference type="ARBA" id="ARBA00022614"/>
    </source>
</evidence>
<keyword evidence="5" id="KW-0433">Leucine-rich repeat</keyword>
<dbReference type="SMART" id="SM00364">
    <property type="entry name" value="LRR_BAC"/>
    <property type="match status" value="9"/>
</dbReference>
<organism evidence="17 18">
    <name type="scientific">Paxillus rubicundulus Ve08.2h10</name>
    <dbReference type="NCBI Taxonomy" id="930991"/>
    <lineage>
        <taxon>Eukaryota</taxon>
        <taxon>Fungi</taxon>
        <taxon>Dikarya</taxon>
        <taxon>Basidiomycota</taxon>
        <taxon>Agaricomycotina</taxon>
        <taxon>Agaricomycetes</taxon>
        <taxon>Agaricomycetidae</taxon>
        <taxon>Boletales</taxon>
        <taxon>Paxilineae</taxon>
        <taxon>Paxillaceae</taxon>
        <taxon>Paxillus</taxon>
    </lineage>
</organism>
<dbReference type="CDD" id="cd00143">
    <property type="entry name" value="PP2Cc"/>
    <property type="match status" value="1"/>
</dbReference>
<keyword evidence="18" id="KW-1185">Reference proteome</keyword>
<dbReference type="InterPro" id="IPR055414">
    <property type="entry name" value="LRR_R13L4/SHOC2-like"/>
</dbReference>
<dbReference type="InterPro" id="IPR036457">
    <property type="entry name" value="PPM-type-like_dom_sf"/>
</dbReference>
<comment type="catalytic activity">
    <reaction evidence="1">
        <text>ATP = 3',5'-cyclic AMP + diphosphate</text>
        <dbReference type="Rhea" id="RHEA:15389"/>
        <dbReference type="ChEBI" id="CHEBI:30616"/>
        <dbReference type="ChEBI" id="CHEBI:33019"/>
        <dbReference type="ChEBI" id="CHEBI:58165"/>
        <dbReference type="EC" id="4.6.1.1"/>
    </reaction>
</comment>
<evidence type="ECO:0000256" key="11">
    <source>
        <dbReference type="ARBA" id="ARBA00032597"/>
    </source>
</evidence>
<dbReference type="CDD" id="cd07302">
    <property type="entry name" value="CHD"/>
    <property type="match status" value="1"/>
</dbReference>
<keyword evidence="9" id="KW-0115">cAMP biosynthesis</keyword>
<dbReference type="STRING" id="930991.A0A0D0DBJ7"/>
<accession>A0A0D0DBJ7</accession>
<evidence type="ECO:0000259" key="16">
    <source>
        <dbReference type="PROSITE" id="PS51746"/>
    </source>
</evidence>
<dbReference type="PROSITE" id="PS51450">
    <property type="entry name" value="LRR"/>
    <property type="match status" value="1"/>
</dbReference>
<evidence type="ECO:0000256" key="8">
    <source>
        <dbReference type="ARBA" id="ARBA00022842"/>
    </source>
</evidence>
<dbReference type="InterPro" id="IPR029787">
    <property type="entry name" value="Nucleotide_cyclase"/>
</dbReference>
<evidence type="ECO:0000259" key="15">
    <source>
        <dbReference type="PROSITE" id="PS50200"/>
    </source>
</evidence>
<evidence type="ECO:0000313" key="18">
    <source>
        <dbReference type="Proteomes" id="UP000054538"/>
    </source>
</evidence>
<dbReference type="EMBL" id="KN825098">
    <property type="protein sequence ID" value="KIK94547.1"/>
    <property type="molecule type" value="Genomic_DNA"/>
</dbReference>
<dbReference type="SMART" id="SM00044">
    <property type="entry name" value="CYCc"/>
    <property type="match status" value="1"/>
</dbReference>
<dbReference type="InterPro" id="IPR001054">
    <property type="entry name" value="A/G_cyclase"/>
</dbReference>
<gene>
    <name evidence="17" type="ORF">PAXRUDRAFT_142590</name>
</gene>
<evidence type="ECO:0000256" key="12">
    <source>
        <dbReference type="ARBA" id="ARBA00032637"/>
    </source>
</evidence>
<keyword evidence="6" id="KW-0479">Metal-binding</keyword>
<dbReference type="OrthoDB" id="2021138at2759"/>
<dbReference type="GO" id="GO:0006171">
    <property type="term" value="P:cAMP biosynthetic process"/>
    <property type="evidence" value="ECO:0007669"/>
    <property type="project" value="UniProtKB-KW"/>
</dbReference>
<dbReference type="HOGENOM" id="CLU_000430_1_1_1"/>